<accession>A0A433ZVF5</accession>
<evidence type="ECO:0000313" key="4">
    <source>
        <dbReference type="Proteomes" id="UP000286908"/>
    </source>
</evidence>
<dbReference type="Proteomes" id="UP000286908">
    <property type="component" value="Unassembled WGS sequence"/>
</dbReference>
<keyword evidence="1" id="KW-0732">Signal</keyword>
<feature type="chain" id="PRO_5019107279" description="ABC-type transport auxiliary lipoprotein component domain-containing protein" evidence="1">
    <location>
        <begin position="18"/>
        <end position="196"/>
    </location>
</feature>
<dbReference type="EMBL" id="NRQY01000001">
    <property type="protein sequence ID" value="RUT66138.1"/>
    <property type="molecule type" value="Genomic_DNA"/>
</dbReference>
<dbReference type="OrthoDB" id="5600407at2"/>
<dbReference type="InterPro" id="IPR049736">
    <property type="entry name" value="PqiC"/>
</dbReference>
<comment type="caution">
    <text evidence="3">The sequence shown here is derived from an EMBL/GenBank/DDBJ whole genome shotgun (WGS) entry which is preliminary data.</text>
</comment>
<dbReference type="SUPFAM" id="SSF159594">
    <property type="entry name" value="XCC0632-like"/>
    <property type="match status" value="1"/>
</dbReference>
<feature type="signal peptide" evidence="1">
    <location>
        <begin position="1"/>
        <end position="17"/>
    </location>
</feature>
<dbReference type="NCBIfam" id="NF033620">
    <property type="entry name" value="pqiC"/>
    <property type="match status" value="1"/>
</dbReference>
<sequence>MKNLTKALAFLGVFVLAGCSSTPVKQYYQLPPVAAAGSSSAQTSFRSTGSDNRHPQLWLQRITLGDVLGNAGIVYQTSDVEYNIGSTNLWAGPLEQQLLESMTAQLSRALPDRLVSVQPLETKPDTLTITVTGFHGRYDGKVIVAGSWIYTHGDAVIRHPFNLVLEQAENGYPALVRTLGEGWAQVSQSVADELRK</sequence>
<reference evidence="3 4" key="1">
    <citation type="submission" date="2017-08" db="EMBL/GenBank/DDBJ databases">
        <title>Draft genome sequence of pheromone producing symbiont Morganella morganii, of the female New Zealand grass grub Costelytra giveni.</title>
        <authorList>
            <person name="Laugraud A."/>
            <person name="Young S.D."/>
            <person name="Hurst M.H."/>
        </authorList>
    </citation>
    <scope>NUCLEOTIDE SEQUENCE [LARGE SCALE GENOMIC DNA]</scope>
    <source>
        <strain evidence="3 4">MMsCG</strain>
    </source>
</reference>
<evidence type="ECO:0000259" key="2">
    <source>
        <dbReference type="Pfam" id="PF03886"/>
    </source>
</evidence>
<dbReference type="Gene3D" id="3.40.50.10610">
    <property type="entry name" value="ABC-type transport auxiliary lipoprotein component"/>
    <property type="match status" value="1"/>
</dbReference>
<evidence type="ECO:0000313" key="3">
    <source>
        <dbReference type="EMBL" id="RUT66138.1"/>
    </source>
</evidence>
<organism evidence="3 4">
    <name type="scientific">Morganella morganii</name>
    <name type="common">Proteus morganii</name>
    <dbReference type="NCBI Taxonomy" id="582"/>
    <lineage>
        <taxon>Bacteria</taxon>
        <taxon>Pseudomonadati</taxon>
        <taxon>Pseudomonadota</taxon>
        <taxon>Gammaproteobacteria</taxon>
        <taxon>Enterobacterales</taxon>
        <taxon>Morganellaceae</taxon>
        <taxon>Morganella</taxon>
    </lineage>
</organism>
<proteinExistence type="predicted"/>
<dbReference type="PROSITE" id="PS51257">
    <property type="entry name" value="PROKAR_LIPOPROTEIN"/>
    <property type="match status" value="1"/>
</dbReference>
<name>A0A433ZVF5_MORMO</name>
<gene>
    <name evidence="3" type="ORF">CKG00_06855</name>
</gene>
<dbReference type="AlphaFoldDB" id="A0A433ZVF5"/>
<protein>
    <recommendedName>
        <fullName evidence="2">ABC-type transport auxiliary lipoprotein component domain-containing protein</fullName>
    </recommendedName>
</protein>
<evidence type="ECO:0000256" key="1">
    <source>
        <dbReference type="SAM" id="SignalP"/>
    </source>
</evidence>
<dbReference type="Pfam" id="PF03886">
    <property type="entry name" value="ABC_trans_aux"/>
    <property type="match status" value="1"/>
</dbReference>
<dbReference type="InterPro" id="IPR005586">
    <property type="entry name" value="ABC_trans_aux"/>
</dbReference>
<feature type="domain" description="ABC-type transport auxiliary lipoprotein component" evidence="2">
    <location>
        <begin position="46"/>
        <end position="191"/>
    </location>
</feature>